<dbReference type="Proteomes" id="UP000027222">
    <property type="component" value="Unassembled WGS sequence"/>
</dbReference>
<dbReference type="PANTHER" id="PTHR13268">
    <property type="entry name" value="BREAST CARCINOMA AMPLIFIED SEQUENCE 3"/>
    <property type="match status" value="1"/>
</dbReference>
<feature type="region of interest" description="Disordered" evidence="1">
    <location>
        <begin position="1149"/>
        <end position="1174"/>
    </location>
</feature>
<sequence>MESVDQASDADEFDSDRERVATLVLYSLRHHRVVKTLRFAGLASTFVANEFVVVVGTTAPPTIHILSASTFQILHVIPASALEPFAHPSLHSQAQGHRTTTSISHSSSALFIPNTSAPSNLNANPSSSSTQYQQHQQQQQSVSLTGLSIDERDYNTHTTTSSSHAERRPAPVIALSHRLLAYASPSPAVSPSLLSTLTSKASRRLSSSSSASASGRSNAASSLSSSPFNLGAGLGGVGAGLTGGIGGIGAGIEKLSQVTQADVGNAALRVGESMFSGMKFLGGKALEVAKSRVGAGMGSGTGVGARGLAPGGTRRAVRLVSKSAPGDSGVGEEALRERYSSVALAEAESRDRVGTTTVAPQTKPAAEPGHYVTVVDLGPLFSSSSSGQGSGLATPKKIDEFNASRSRPVAGLSFAHDGTSVGAILRDGHSVKVFKLRPSILLPGSSSSSVSGSASCSSSDPSDPRTSVSPGTPTITSASTSTQTYDLYRGRTSALIDAPSVVWGRDGRWVGVGTRNRTVHVFAVNPYGGRADLRSHLDRTRDAEVLEPPMTQIPALVRIRGSKGLGSPSYMTVSPPAPSSAHSDFAQARSKDNAPLAFTFISPADLNSTSPNLLPPSSPGFSSPRIPPSSLSPSSPTFSPRLGGRPASRGGASTTSAPIYGSGNEYPYQDILVFDPLDGALSLRRLTLGKQPVNDTALPLGLGVGVGVAASAAASAIGMVTSVSLPGRGGAGRLSASSSPSSRTPVVGIGSGRNLSGGSDGRGKAQGVQESEMELIAKASVVATWDLRRARDWVEVRVPIVPKAGAGRRAGAAKIGGTGDWLAQGELSTHSVSPRLLPRSLYLSHQFLFHTLGEDYHALLRGYQFDVSASGGSRRIEVRKEVEVSGGFVGAVGGTGVTRDDSAFIQDFSFSPQDAHSNAHMRRMPSSFDEPLASAISGTLLNSSSAIDVPAVLPMYPNGIPGTSTSLRNSRAVQIPMRTMAGIGDGVSEGLGRIRRGVGRVREKDGRISEREKRVIEDVQVPIPLEFDEEDEDFSGGPQPPSFPTTTHASGVPISSRDTARSTGGDSTSVSSFAIATPASASSSSHALNMDMDSDVVGRVDEEIWGDAPRGGLLEAEEDGWDRQDRLAIEEAEGYDDLALAAAMEALEPVKPAPAPPNPVPAGNLKKKGKKKRV</sequence>
<gene>
    <name evidence="3" type="ORF">GALMADRAFT_1050690</name>
</gene>
<evidence type="ECO:0000259" key="2">
    <source>
        <dbReference type="Pfam" id="PF21034"/>
    </source>
</evidence>
<organism evidence="3 4">
    <name type="scientific">Galerina marginata (strain CBS 339.88)</name>
    <dbReference type="NCBI Taxonomy" id="685588"/>
    <lineage>
        <taxon>Eukaryota</taxon>
        <taxon>Fungi</taxon>
        <taxon>Dikarya</taxon>
        <taxon>Basidiomycota</taxon>
        <taxon>Agaricomycotina</taxon>
        <taxon>Agaricomycetes</taxon>
        <taxon>Agaricomycetidae</taxon>
        <taxon>Agaricales</taxon>
        <taxon>Agaricineae</taxon>
        <taxon>Strophariaceae</taxon>
        <taxon>Galerina</taxon>
    </lineage>
</organism>
<accession>A0A067SAV3</accession>
<feature type="region of interest" description="Disordered" evidence="1">
    <location>
        <begin position="114"/>
        <end position="149"/>
    </location>
</feature>
<dbReference type="GO" id="GO:0005737">
    <property type="term" value="C:cytoplasm"/>
    <property type="evidence" value="ECO:0007669"/>
    <property type="project" value="TreeGrafter"/>
</dbReference>
<feature type="region of interest" description="Disordered" evidence="1">
    <location>
        <begin position="609"/>
        <end position="660"/>
    </location>
</feature>
<dbReference type="GO" id="GO:0006914">
    <property type="term" value="P:autophagy"/>
    <property type="evidence" value="ECO:0007669"/>
    <property type="project" value="InterPro"/>
</dbReference>
<dbReference type="EMBL" id="KL142410">
    <property type="protein sequence ID" value="KDR68050.1"/>
    <property type="molecule type" value="Genomic_DNA"/>
</dbReference>
<feature type="compositionally biased region" description="Low complexity" evidence="1">
    <location>
        <begin position="733"/>
        <end position="742"/>
    </location>
</feature>
<name>A0A067SAV3_GALM3</name>
<feature type="compositionally biased region" description="Polar residues" evidence="1">
    <location>
        <begin position="471"/>
        <end position="482"/>
    </location>
</feature>
<feature type="region of interest" description="Disordered" evidence="1">
    <location>
        <begin position="1029"/>
        <end position="1070"/>
    </location>
</feature>
<proteinExistence type="predicted"/>
<evidence type="ECO:0000313" key="3">
    <source>
        <dbReference type="EMBL" id="KDR68050.1"/>
    </source>
</evidence>
<feature type="compositionally biased region" description="Low complexity" evidence="1">
    <location>
        <begin position="619"/>
        <end position="640"/>
    </location>
</feature>
<dbReference type="HOGENOM" id="CLU_004106_0_0_1"/>
<feature type="region of interest" description="Disordered" evidence="1">
    <location>
        <begin position="444"/>
        <end position="482"/>
    </location>
</feature>
<dbReference type="OrthoDB" id="25778at2759"/>
<dbReference type="Pfam" id="PF21034">
    <property type="entry name" value="BCAS3_WD40"/>
    <property type="match status" value="1"/>
</dbReference>
<dbReference type="InterPro" id="IPR048382">
    <property type="entry name" value="BCAS3_WD40"/>
</dbReference>
<feature type="compositionally biased region" description="Pro residues" evidence="1">
    <location>
        <begin position="1151"/>
        <end position="1160"/>
    </location>
</feature>
<feature type="compositionally biased region" description="Low complexity" evidence="1">
    <location>
        <begin position="114"/>
        <end position="143"/>
    </location>
</feature>
<reference evidence="4" key="1">
    <citation type="journal article" date="2014" name="Proc. Natl. Acad. Sci. U.S.A.">
        <title>Extensive sampling of basidiomycete genomes demonstrates inadequacy of the white-rot/brown-rot paradigm for wood decay fungi.</title>
        <authorList>
            <person name="Riley R."/>
            <person name="Salamov A.A."/>
            <person name="Brown D.W."/>
            <person name="Nagy L.G."/>
            <person name="Floudas D."/>
            <person name="Held B.W."/>
            <person name="Levasseur A."/>
            <person name="Lombard V."/>
            <person name="Morin E."/>
            <person name="Otillar R."/>
            <person name="Lindquist E.A."/>
            <person name="Sun H."/>
            <person name="LaButti K.M."/>
            <person name="Schmutz J."/>
            <person name="Jabbour D."/>
            <person name="Luo H."/>
            <person name="Baker S.E."/>
            <person name="Pisabarro A.G."/>
            <person name="Walton J.D."/>
            <person name="Blanchette R.A."/>
            <person name="Henrissat B."/>
            <person name="Martin F."/>
            <person name="Cullen D."/>
            <person name="Hibbett D.S."/>
            <person name="Grigoriev I.V."/>
        </authorList>
    </citation>
    <scope>NUCLEOTIDE SEQUENCE [LARGE SCALE GENOMIC DNA]</scope>
    <source>
        <strain evidence="4">CBS 339.88</strain>
    </source>
</reference>
<evidence type="ECO:0000256" key="1">
    <source>
        <dbReference type="SAM" id="MobiDB-lite"/>
    </source>
</evidence>
<feature type="compositionally biased region" description="Basic residues" evidence="1">
    <location>
        <begin position="1165"/>
        <end position="1174"/>
    </location>
</feature>
<keyword evidence="4" id="KW-1185">Reference proteome</keyword>
<dbReference type="InterPro" id="IPR045142">
    <property type="entry name" value="BCAS3-like"/>
</dbReference>
<dbReference type="STRING" id="685588.A0A067SAV3"/>
<protein>
    <recommendedName>
        <fullName evidence="2">BCAS3 WD40 domain-containing protein</fullName>
    </recommendedName>
</protein>
<dbReference type="GO" id="GO:0042594">
    <property type="term" value="P:response to starvation"/>
    <property type="evidence" value="ECO:0007669"/>
    <property type="project" value="TreeGrafter"/>
</dbReference>
<dbReference type="AlphaFoldDB" id="A0A067SAV3"/>
<feature type="compositionally biased region" description="Low complexity" evidence="1">
    <location>
        <begin position="444"/>
        <end position="470"/>
    </location>
</feature>
<dbReference type="PANTHER" id="PTHR13268:SF0">
    <property type="entry name" value="BCAS3 MICROTUBULE ASSOCIATED CELL MIGRATION FACTOR"/>
    <property type="match status" value="1"/>
</dbReference>
<feature type="compositionally biased region" description="Polar residues" evidence="1">
    <location>
        <begin position="1061"/>
        <end position="1070"/>
    </location>
</feature>
<feature type="region of interest" description="Disordered" evidence="1">
    <location>
        <begin position="728"/>
        <end position="765"/>
    </location>
</feature>
<feature type="domain" description="BCAS3 WD40" evidence="2">
    <location>
        <begin position="476"/>
        <end position="538"/>
    </location>
</feature>
<evidence type="ECO:0000313" key="4">
    <source>
        <dbReference type="Proteomes" id="UP000027222"/>
    </source>
</evidence>